<keyword evidence="3" id="KW-0521">NADP</keyword>
<dbReference type="InterPro" id="IPR036291">
    <property type="entry name" value="NAD(P)-bd_dom_sf"/>
</dbReference>
<evidence type="ECO:0000256" key="3">
    <source>
        <dbReference type="ARBA" id="ARBA00022857"/>
    </source>
</evidence>
<dbReference type="STRING" id="1000565.METUNv1_03414"/>
<dbReference type="PRINTS" id="PR00081">
    <property type="entry name" value="GDHRDH"/>
</dbReference>
<name>F5RG19_METUF</name>
<dbReference type="InterPro" id="IPR002347">
    <property type="entry name" value="SDR_fam"/>
</dbReference>
<gene>
    <name evidence="5" type="ORF">METUNv1_03414</name>
</gene>
<dbReference type="Proteomes" id="UP000005019">
    <property type="component" value="Unassembled WGS sequence"/>
</dbReference>
<comment type="subcellular location">
    <subcellularLocation>
        <location evidence="1">Cytoplasm</location>
    </subcellularLocation>
</comment>
<dbReference type="SUPFAM" id="SSF51735">
    <property type="entry name" value="NAD(P)-binding Rossmann-fold domains"/>
    <property type="match status" value="1"/>
</dbReference>
<keyword evidence="2" id="KW-0963">Cytoplasm</keyword>
<evidence type="ECO:0000313" key="6">
    <source>
        <dbReference type="Proteomes" id="UP000005019"/>
    </source>
</evidence>
<dbReference type="eggNOG" id="COG4221">
    <property type="taxonomic scope" value="Bacteria"/>
</dbReference>
<reference evidence="5 6" key="1">
    <citation type="journal article" date="2011" name="J. Bacteriol.">
        <title>Genome sequence of Methyloversatilis universalis FAM5T, a methylotrophic representative of the order Rhodocyclales.</title>
        <authorList>
            <person name="Kittichotirat W."/>
            <person name="Good N.M."/>
            <person name="Hall R."/>
            <person name="Bringel F."/>
            <person name="Lajus A."/>
            <person name="Medigue C."/>
            <person name="Smalley N.E."/>
            <person name="Beck D."/>
            <person name="Bumgarner R."/>
            <person name="Vuilleumier S."/>
            <person name="Kalyuzhnaya M.G."/>
        </authorList>
    </citation>
    <scope>NUCLEOTIDE SEQUENCE [LARGE SCALE GENOMIC DNA]</scope>
    <source>
        <strain evidence="6">ATCC BAA-1314 / JCM 13912 / FAM5</strain>
    </source>
</reference>
<dbReference type="PANTHER" id="PTHR44085">
    <property type="entry name" value="SEPIAPTERIN REDUCTASE"/>
    <property type="match status" value="1"/>
</dbReference>
<evidence type="ECO:0000256" key="4">
    <source>
        <dbReference type="ARBA" id="ARBA00023002"/>
    </source>
</evidence>
<evidence type="ECO:0000256" key="2">
    <source>
        <dbReference type="ARBA" id="ARBA00022490"/>
    </source>
</evidence>
<dbReference type="GO" id="GO:0004757">
    <property type="term" value="F:sepiapterin reductase (NADP+) activity"/>
    <property type="evidence" value="ECO:0007669"/>
    <property type="project" value="TreeGrafter"/>
</dbReference>
<accession>F5RG19</accession>
<dbReference type="InterPro" id="IPR051721">
    <property type="entry name" value="Biopterin_syn/organic_redct"/>
</dbReference>
<dbReference type="EMBL" id="AFHG01000057">
    <property type="protein sequence ID" value="EGK70507.1"/>
    <property type="molecule type" value="Genomic_DNA"/>
</dbReference>
<evidence type="ECO:0000313" key="5">
    <source>
        <dbReference type="EMBL" id="EGK70507.1"/>
    </source>
</evidence>
<dbReference type="AlphaFoldDB" id="F5RG19"/>
<comment type="caution">
    <text evidence="5">The sequence shown here is derived from an EMBL/GenBank/DDBJ whole genome shotgun (WGS) entry which is preliminary data.</text>
</comment>
<dbReference type="PANTHER" id="PTHR44085:SF2">
    <property type="entry name" value="SEPIAPTERIN REDUCTASE"/>
    <property type="match status" value="1"/>
</dbReference>
<dbReference type="NCBIfam" id="NF005436">
    <property type="entry name" value="PRK07023.1"/>
    <property type="match status" value="1"/>
</dbReference>
<sequence>MTGHTHGLGAALAAGLLQRGVQVLALSRGRAPEHAGLTQVALDLSDSAALATWLNGDALRDFLAGAGQVMLINNAGTLGPVKPPGRQSAPALAQAVALNVAAPLMLTDALIAASPDAHDRRIAHVSSGAARTPYAGWSVYCATKAALDQHARAAALDAPAGCRIVSVAPGVIDTAMQAQIRATPDSDFPNRARFEALQLDGALWPPAEAAARFIDHLLSPQFGDEAVVDLRNLDVRR</sequence>
<dbReference type="Pfam" id="PF00106">
    <property type="entry name" value="adh_short"/>
    <property type="match status" value="1"/>
</dbReference>
<keyword evidence="4" id="KW-0560">Oxidoreductase</keyword>
<dbReference type="GO" id="GO:0005737">
    <property type="term" value="C:cytoplasm"/>
    <property type="evidence" value="ECO:0007669"/>
    <property type="project" value="UniProtKB-SubCell"/>
</dbReference>
<evidence type="ECO:0000256" key="1">
    <source>
        <dbReference type="ARBA" id="ARBA00004496"/>
    </source>
</evidence>
<protein>
    <submittedName>
        <fullName evidence="5">Short-chain dehydrogenase/reductase family</fullName>
    </submittedName>
</protein>
<dbReference type="Gene3D" id="3.40.50.720">
    <property type="entry name" value="NAD(P)-binding Rossmann-like Domain"/>
    <property type="match status" value="1"/>
</dbReference>
<proteinExistence type="predicted"/>
<dbReference type="GO" id="GO:0006729">
    <property type="term" value="P:tetrahydrobiopterin biosynthetic process"/>
    <property type="evidence" value="ECO:0007669"/>
    <property type="project" value="TreeGrafter"/>
</dbReference>
<organism evidence="5 6">
    <name type="scientific">Methyloversatilis universalis (strain ATCC BAA-1314 / DSM 25237 / JCM 13912 / CCUG 52030 / FAM5)</name>
    <dbReference type="NCBI Taxonomy" id="1000565"/>
    <lineage>
        <taxon>Bacteria</taxon>
        <taxon>Pseudomonadati</taxon>
        <taxon>Pseudomonadota</taxon>
        <taxon>Betaproteobacteria</taxon>
        <taxon>Nitrosomonadales</taxon>
        <taxon>Sterolibacteriaceae</taxon>
        <taxon>Methyloversatilis</taxon>
    </lineage>
</organism>
<keyword evidence="6" id="KW-1185">Reference proteome</keyword>